<dbReference type="InterPro" id="IPR052550">
    <property type="entry name" value="Pyrimidine_5'-ntase_YjjG"/>
</dbReference>
<dbReference type="OrthoDB" id="9802350at2"/>
<evidence type="ECO:0000313" key="2">
    <source>
        <dbReference type="EMBL" id="OXA96909.1"/>
    </source>
</evidence>
<dbReference type="EMBL" id="MUGY01000004">
    <property type="protein sequence ID" value="OXA96909.1"/>
    <property type="molecule type" value="Genomic_DNA"/>
</dbReference>
<dbReference type="RefSeq" id="WP_035619661.1">
    <property type="nucleotide sequence ID" value="NZ_JBEWQG010000017.1"/>
</dbReference>
<dbReference type="Proteomes" id="UP000198424">
    <property type="component" value="Unassembled WGS sequence"/>
</dbReference>
<dbReference type="Proteomes" id="UP000028712">
    <property type="component" value="Unassembled WGS sequence"/>
</dbReference>
<name>A0A086ANT0_FLAHY</name>
<comment type="caution">
    <text evidence="1">The sequence shown here is derived from an EMBL/GenBank/DDBJ whole genome shotgun (WGS) entry which is preliminary data.</text>
</comment>
<organism evidence="1 3">
    <name type="scientific">Flavobacterium hydatis</name>
    <name type="common">Cytophaga aquatilis</name>
    <dbReference type="NCBI Taxonomy" id="991"/>
    <lineage>
        <taxon>Bacteria</taxon>
        <taxon>Pseudomonadati</taxon>
        <taxon>Bacteroidota</taxon>
        <taxon>Flavobacteriia</taxon>
        <taxon>Flavobacteriales</taxon>
        <taxon>Flavobacteriaceae</taxon>
        <taxon>Flavobacterium</taxon>
    </lineage>
</organism>
<dbReference type="EMBL" id="JPRM01000006">
    <property type="protein sequence ID" value="KFF18344.1"/>
    <property type="molecule type" value="Genomic_DNA"/>
</dbReference>
<dbReference type="Gene3D" id="3.40.50.1000">
    <property type="entry name" value="HAD superfamily/HAD-like"/>
    <property type="match status" value="1"/>
</dbReference>
<reference evidence="2 4" key="2">
    <citation type="submission" date="2016-11" db="EMBL/GenBank/DDBJ databases">
        <title>Whole genomes of Flavobacteriaceae.</title>
        <authorList>
            <person name="Stine C."/>
            <person name="Li C."/>
            <person name="Tadesse D."/>
        </authorList>
    </citation>
    <scope>NUCLEOTIDE SEQUENCE [LARGE SCALE GENOMIC DNA]</scope>
    <source>
        <strain evidence="2 4">ATCC 29551</strain>
    </source>
</reference>
<dbReference type="InterPro" id="IPR006439">
    <property type="entry name" value="HAD-SF_hydro_IA"/>
</dbReference>
<gene>
    <name evidence="2" type="ORF">B0A62_06565</name>
    <name evidence="1" type="ORF">IW20_05450</name>
</gene>
<sequence>MKNNTIITDVFFDLDHTLWDFDKNSELAFEAILKKNHPTIEINAFIEKYIPINQACWKLYQNDKISHVELRYNRLKHTFDALDYVVSDASIDEMAEEYIQLLPLNNYLFDGAIEILEYLKDKYRLHIITNGFAEVQYKKITNSNIETYFQTITNSEKAGVKKPNPIIFEYALNSANSKKENSIMIGDCLDADVQGALNAGLDAIFFNDKKVEAEHNIKQINHLLELKNYL</sequence>
<evidence type="ECO:0000313" key="1">
    <source>
        <dbReference type="EMBL" id="KFF18344.1"/>
    </source>
</evidence>
<dbReference type="NCBIfam" id="TIGR02254">
    <property type="entry name" value="YjjG_YfnB"/>
    <property type="match status" value="1"/>
</dbReference>
<keyword evidence="4" id="KW-1185">Reference proteome</keyword>
<dbReference type="Gene3D" id="1.10.150.240">
    <property type="entry name" value="Putative phosphatase, domain 2"/>
    <property type="match status" value="1"/>
</dbReference>
<accession>A0A086ANT0</accession>
<dbReference type="InterPro" id="IPR011951">
    <property type="entry name" value="HAD-SF_hydro_IA_YjjG/PynA"/>
</dbReference>
<dbReference type="GO" id="GO:0008253">
    <property type="term" value="F:5'-nucleotidase activity"/>
    <property type="evidence" value="ECO:0007669"/>
    <property type="project" value="InterPro"/>
</dbReference>
<dbReference type="CDD" id="cd04305">
    <property type="entry name" value="HAD_Neu5Ac-Pase_like"/>
    <property type="match status" value="1"/>
</dbReference>
<dbReference type="InterPro" id="IPR036412">
    <property type="entry name" value="HAD-like_sf"/>
</dbReference>
<proteinExistence type="predicted"/>
<protein>
    <submittedName>
        <fullName evidence="1">Haloacid dehalogenase</fullName>
    </submittedName>
    <submittedName>
        <fullName evidence="2">Noncanonical pyrimidine nucleotidase, YjjG family</fullName>
    </submittedName>
</protein>
<reference evidence="1 3" key="1">
    <citation type="submission" date="2014-07" db="EMBL/GenBank/DDBJ databases">
        <title>Genome of Flavobacterium hydatis DSM 2063.</title>
        <authorList>
            <person name="Pipes S.E."/>
            <person name="Stropko S.J."/>
            <person name="Newman J.D."/>
        </authorList>
    </citation>
    <scope>NUCLEOTIDE SEQUENCE [LARGE SCALE GENOMIC DNA]</scope>
    <source>
        <strain evidence="1 3">DSM 2063</strain>
    </source>
</reference>
<dbReference type="SFLD" id="SFLDG01129">
    <property type="entry name" value="C1.5:_HAD__Beta-PGM__Phosphata"/>
    <property type="match status" value="1"/>
</dbReference>
<dbReference type="Pfam" id="PF00702">
    <property type="entry name" value="Hydrolase"/>
    <property type="match status" value="1"/>
</dbReference>
<dbReference type="eggNOG" id="COG1011">
    <property type="taxonomic scope" value="Bacteria"/>
</dbReference>
<evidence type="ECO:0000313" key="4">
    <source>
        <dbReference type="Proteomes" id="UP000198424"/>
    </source>
</evidence>
<dbReference type="PANTHER" id="PTHR47478:SF1">
    <property type="entry name" value="PYRIMIDINE 5'-NUCLEOTIDASE YJJG"/>
    <property type="match status" value="1"/>
</dbReference>
<dbReference type="NCBIfam" id="TIGR01549">
    <property type="entry name" value="HAD-SF-IA-v1"/>
    <property type="match status" value="1"/>
</dbReference>
<dbReference type="InterPro" id="IPR023214">
    <property type="entry name" value="HAD_sf"/>
</dbReference>
<dbReference type="InterPro" id="IPR023198">
    <property type="entry name" value="PGP-like_dom2"/>
</dbReference>
<dbReference type="AlphaFoldDB" id="A0A086ANT0"/>
<dbReference type="STRING" id="991.IW20_05450"/>
<dbReference type="PANTHER" id="PTHR47478">
    <property type="match status" value="1"/>
</dbReference>
<dbReference type="SFLD" id="SFLDS00003">
    <property type="entry name" value="Haloacid_Dehalogenase"/>
    <property type="match status" value="1"/>
</dbReference>
<dbReference type="SUPFAM" id="SSF56784">
    <property type="entry name" value="HAD-like"/>
    <property type="match status" value="1"/>
</dbReference>
<evidence type="ECO:0000313" key="3">
    <source>
        <dbReference type="Proteomes" id="UP000028712"/>
    </source>
</evidence>